<dbReference type="EMBL" id="JAJNBZ010000001">
    <property type="protein sequence ID" value="MCE5167872.1"/>
    <property type="molecule type" value="Genomic_DNA"/>
</dbReference>
<dbReference type="Proteomes" id="UP001199916">
    <property type="component" value="Unassembled WGS sequence"/>
</dbReference>
<evidence type="ECO:0000313" key="2">
    <source>
        <dbReference type="EMBL" id="MCE5167872.1"/>
    </source>
</evidence>
<organism evidence="2 3">
    <name type="scientific">Paenibacillus profundus</name>
    <dbReference type="NCBI Taxonomy" id="1173085"/>
    <lineage>
        <taxon>Bacteria</taxon>
        <taxon>Bacillati</taxon>
        <taxon>Bacillota</taxon>
        <taxon>Bacilli</taxon>
        <taxon>Bacillales</taxon>
        <taxon>Paenibacillaceae</taxon>
        <taxon>Paenibacillus</taxon>
    </lineage>
</organism>
<keyword evidence="1" id="KW-0472">Membrane</keyword>
<evidence type="ECO:0000256" key="1">
    <source>
        <dbReference type="SAM" id="Phobius"/>
    </source>
</evidence>
<keyword evidence="1" id="KW-0812">Transmembrane</keyword>
<feature type="transmembrane region" description="Helical" evidence="1">
    <location>
        <begin position="27"/>
        <end position="51"/>
    </location>
</feature>
<keyword evidence="1" id="KW-1133">Transmembrane helix</keyword>
<evidence type="ECO:0000313" key="3">
    <source>
        <dbReference type="Proteomes" id="UP001199916"/>
    </source>
</evidence>
<accession>A0ABS8YCS3</accession>
<gene>
    <name evidence="2" type="ORF">LQV63_00895</name>
</gene>
<protein>
    <submittedName>
        <fullName evidence="2">Spore germination protein</fullName>
    </submittedName>
</protein>
<comment type="caution">
    <text evidence="2">The sequence shown here is derived from an EMBL/GenBank/DDBJ whole genome shotgun (WGS) entry which is preliminary data.</text>
</comment>
<reference evidence="2 3" key="1">
    <citation type="submission" date="2021-11" db="EMBL/GenBank/DDBJ databases">
        <title>Draft genome sequence of Paenibacillus profundus YoMME, a new Gram-positive bacteria with exoelectrogenic properties.</title>
        <authorList>
            <person name="Hubenova Y."/>
            <person name="Hubenova E."/>
            <person name="Manasiev Y."/>
            <person name="Peykov S."/>
            <person name="Mitov M."/>
        </authorList>
    </citation>
    <scope>NUCLEOTIDE SEQUENCE [LARGE SCALE GENOMIC DNA]</scope>
    <source>
        <strain evidence="2 3">YoMME</strain>
    </source>
</reference>
<keyword evidence="3" id="KW-1185">Reference proteome</keyword>
<proteinExistence type="predicted"/>
<sequence length="80" mass="9263">MYICIIWQLPYTGCSDEMNIVTSGGRMMGGILFAWLIGLFGITILVIWALIHMVSKDSIRYDEQFVWKRELSSEAKQEEE</sequence>
<name>A0ABS8YCS3_9BACL</name>